<dbReference type="SUPFAM" id="SSF49384">
    <property type="entry name" value="Carbohydrate-binding domain"/>
    <property type="match status" value="1"/>
</dbReference>
<evidence type="ECO:0000313" key="2">
    <source>
        <dbReference type="EMBL" id="OGD86034.1"/>
    </source>
</evidence>
<name>A0A1F5G2K5_9BACT</name>
<dbReference type="Gene3D" id="1.10.1330.10">
    <property type="entry name" value="Dockerin domain"/>
    <property type="match status" value="1"/>
</dbReference>
<gene>
    <name evidence="2" type="ORF">A2696_04095</name>
</gene>
<proteinExistence type="predicted"/>
<dbReference type="GO" id="GO:0000272">
    <property type="term" value="P:polysaccharide catabolic process"/>
    <property type="evidence" value="ECO:0007669"/>
    <property type="project" value="InterPro"/>
</dbReference>
<evidence type="ECO:0000313" key="3">
    <source>
        <dbReference type="Proteomes" id="UP000177069"/>
    </source>
</evidence>
<evidence type="ECO:0000256" key="1">
    <source>
        <dbReference type="SAM" id="Phobius"/>
    </source>
</evidence>
<dbReference type="InterPro" id="IPR036439">
    <property type="entry name" value="Dockerin_dom_sf"/>
</dbReference>
<dbReference type="Proteomes" id="UP000177069">
    <property type="component" value="Unassembled WGS sequence"/>
</dbReference>
<organism evidence="2 3">
    <name type="scientific">Candidatus Curtissbacteria bacterium RIFCSPHIGHO2_01_FULL_41_13</name>
    <dbReference type="NCBI Taxonomy" id="1797745"/>
    <lineage>
        <taxon>Bacteria</taxon>
        <taxon>Candidatus Curtissiibacteriota</taxon>
    </lineage>
</organism>
<dbReference type="InterPro" id="IPR008965">
    <property type="entry name" value="CBM2/CBM3_carb-bd_dom_sf"/>
</dbReference>
<dbReference type="GO" id="GO:0030246">
    <property type="term" value="F:carbohydrate binding"/>
    <property type="evidence" value="ECO:0007669"/>
    <property type="project" value="InterPro"/>
</dbReference>
<protein>
    <recommendedName>
        <fullName evidence="4">Cohesin domain-containing protein</fullName>
    </recommendedName>
</protein>
<evidence type="ECO:0008006" key="4">
    <source>
        <dbReference type="Google" id="ProtNLM"/>
    </source>
</evidence>
<comment type="caution">
    <text evidence="2">The sequence shown here is derived from an EMBL/GenBank/DDBJ whole genome shotgun (WGS) entry which is preliminary data.</text>
</comment>
<keyword evidence="1" id="KW-0812">Transmembrane</keyword>
<reference evidence="2 3" key="1">
    <citation type="journal article" date="2016" name="Nat. Commun.">
        <title>Thousands of microbial genomes shed light on interconnected biogeochemical processes in an aquifer system.</title>
        <authorList>
            <person name="Anantharaman K."/>
            <person name="Brown C.T."/>
            <person name="Hug L.A."/>
            <person name="Sharon I."/>
            <person name="Castelle C.J."/>
            <person name="Probst A.J."/>
            <person name="Thomas B.C."/>
            <person name="Singh A."/>
            <person name="Wilkins M.J."/>
            <person name="Karaoz U."/>
            <person name="Brodie E.L."/>
            <person name="Williams K.H."/>
            <person name="Hubbard S.S."/>
            <person name="Banfield J.F."/>
        </authorList>
    </citation>
    <scope>NUCLEOTIDE SEQUENCE [LARGE SCALE GENOMIC DNA]</scope>
</reference>
<feature type="transmembrane region" description="Helical" evidence="1">
    <location>
        <begin position="20"/>
        <end position="41"/>
    </location>
</feature>
<accession>A0A1F5G2K5</accession>
<dbReference type="EMBL" id="MFBA01000006">
    <property type="protein sequence ID" value="OGD86034.1"/>
    <property type="molecule type" value="Genomic_DNA"/>
</dbReference>
<keyword evidence="1" id="KW-0472">Membrane</keyword>
<sequence>MKDGSFLNWLPKHSSIRRRFFFGLSRFISICLLILALNLTLPTTINKVFGQTPQTMMFFGSPGSSWPATTIVGVQNGPIVTREIRVSDVTDANGLAAFMFKVKYDKTLVSIQDNDNNGIADEGQVTPGGFLASTGKQTACSNPYLDPDQTNVNNKKLAYVCVTLGPTPDAPTGTGNLATIKFKPGSNLGMFPLTLESTQLANNSENPNLIPHIIINASFRVARCADFTGDHKVRMADVSRVVENYGTSNALYDLDENGIVLSPDITIAVYQYGITC</sequence>
<keyword evidence="1" id="KW-1133">Transmembrane helix</keyword>
<dbReference type="Gene3D" id="2.60.40.680">
    <property type="match status" value="1"/>
</dbReference>
<dbReference type="AlphaFoldDB" id="A0A1F5G2K5"/>